<dbReference type="PANTHER" id="PTHR46401">
    <property type="entry name" value="GLYCOSYLTRANSFERASE WBBK-RELATED"/>
    <property type="match status" value="1"/>
</dbReference>
<sequence>MAIASFVLFALVKVLLLHQHFNTPYQGGALRSYYLAKALVDRGVQVVVITGYNGKDYEKKQIDGIEVHYLPIAYNNGFGFYKRSYSFIRFIILSIRYGSIHKDASICYAISVPLTIGIAALELKRRYKIPFIFEVGDLWPDAPIQLGFIKNPLLKTLLYQLETKIYQRSKSVVALSTAIKNSIEKKVPGKRIDIIPNMSDTDFFKPEEKRFDLVKKFDVEGKFVVSYIGAIGFANGLDFFLECARACQKAALPVQFVMCGDGAMLKRLKEISERNELKNFSIIPFQNRDGIAEIMNITDASFVCYRPEPILETGSPNKYFDALAAGKMIIANFAGWIKEEIEKEGCGFYVPSSSPETIITKLARCIENPSVLINYQKASRSLAERKYSRKLLGDAFYNLINEQGSI</sequence>
<name>A0ABS5VS63_9BACT</name>
<comment type="caution">
    <text evidence="4">The sequence shown here is derived from an EMBL/GenBank/DDBJ whole genome shotgun (WGS) entry which is preliminary data.</text>
</comment>
<evidence type="ECO:0000259" key="2">
    <source>
        <dbReference type="Pfam" id="PF00534"/>
    </source>
</evidence>
<feature type="domain" description="Glycosyltransferase subfamily 4-like N-terminal" evidence="3">
    <location>
        <begin position="27"/>
        <end position="202"/>
    </location>
</feature>
<keyword evidence="5" id="KW-1185">Reference proteome</keyword>
<feature type="domain" description="Glycosyl transferase family 1" evidence="2">
    <location>
        <begin position="217"/>
        <end position="377"/>
    </location>
</feature>
<dbReference type="Pfam" id="PF00534">
    <property type="entry name" value="Glycos_transf_1"/>
    <property type="match status" value="1"/>
</dbReference>
<dbReference type="PANTHER" id="PTHR46401:SF2">
    <property type="entry name" value="GLYCOSYLTRANSFERASE WBBK-RELATED"/>
    <property type="match status" value="1"/>
</dbReference>
<evidence type="ECO:0000313" key="4">
    <source>
        <dbReference type="EMBL" id="MBT1703627.1"/>
    </source>
</evidence>
<dbReference type="SUPFAM" id="SSF53756">
    <property type="entry name" value="UDP-Glycosyltransferase/glycogen phosphorylase"/>
    <property type="match status" value="1"/>
</dbReference>
<keyword evidence="1" id="KW-0808">Transferase</keyword>
<reference evidence="4 5" key="1">
    <citation type="submission" date="2021-05" db="EMBL/GenBank/DDBJ databases">
        <title>A Polyphasic approach of four new species of the genus Ohtaekwangia: Ohtaekwangia histidinii sp. nov., Ohtaekwangia cretensis sp. nov., Ohtaekwangia indiensis sp. nov., Ohtaekwangia reichenbachii sp. nov. from diverse environment.</title>
        <authorList>
            <person name="Octaviana S."/>
        </authorList>
    </citation>
    <scope>NUCLEOTIDE SEQUENCE [LARGE SCALE GENOMIC DNA]</scope>
    <source>
        <strain evidence="4 5">PWU20</strain>
    </source>
</reference>
<evidence type="ECO:0000313" key="5">
    <source>
        <dbReference type="Proteomes" id="UP000772618"/>
    </source>
</evidence>
<accession>A0ABS5VS63</accession>
<dbReference type="Pfam" id="PF13439">
    <property type="entry name" value="Glyco_transf_4"/>
    <property type="match status" value="1"/>
</dbReference>
<protein>
    <submittedName>
        <fullName evidence="4">Glycosyltransferase family 4 protein</fullName>
    </submittedName>
</protein>
<dbReference type="Proteomes" id="UP000772618">
    <property type="component" value="Unassembled WGS sequence"/>
</dbReference>
<dbReference type="EMBL" id="JAHESD010000017">
    <property type="protein sequence ID" value="MBT1703627.1"/>
    <property type="molecule type" value="Genomic_DNA"/>
</dbReference>
<organism evidence="4 5">
    <name type="scientific">Chryseosolibacter indicus</name>
    <dbReference type="NCBI Taxonomy" id="2782351"/>
    <lineage>
        <taxon>Bacteria</taxon>
        <taxon>Pseudomonadati</taxon>
        <taxon>Bacteroidota</taxon>
        <taxon>Cytophagia</taxon>
        <taxon>Cytophagales</taxon>
        <taxon>Chryseotaleaceae</taxon>
        <taxon>Chryseosolibacter</taxon>
    </lineage>
</organism>
<dbReference type="RefSeq" id="WP_254153588.1">
    <property type="nucleotide sequence ID" value="NZ_JAHESD010000017.1"/>
</dbReference>
<dbReference type="Gene3D" id="3.40.50.2000">
    <property type="entry name" value="Glycogen Phosphorylase B"/>
    <property type="match status" value="2"/>
</dbReference>
<gene>
    <name evidence="4" type="ORF">KK060_10075</name>
</gene>
<evidence type="ECO:0000256" key="1">
    <source>
        <dbReference type="ARBA" id="ARBA00022679"/>
    </source>
</evidence>
<dbReference type="CDD" id="cd03794">
    <property type="entry name" value="GT4_WbuB-like"/>
    <property type="match status" value="1"/>
</dbReference>
<dbReference type="InterPro" id="IPR001296">
    <property type="entry name" value="Glyco_trans_1"/>
</dbReference>
<dbReference type="InterPro" id="IPR028098">
    <property type="entry name" value="Glyco_trans_4-like_N"/>
</dbReference>
<proteinExistence type="predicted"/>
<evidence type="ECO:0000259" key="3">
    <source>
        <dbReference type="Pfam" id="PF13439"/>
    </source>
</evidence>